<keyword evidence="5 11" id="KW-0808">Transferase</keyword>
<dbReference type="Proteomes" id="UP000324701">
    <property type="component" value="Unassembled WGS sequence"/>
</dbReference>
<dbReference type="OrthoDB" id="9801686at2"/>
<feature type="binding site" evidence="11">
    <location>
        <position position="259"/>
    </location>
    <ligand>
        <name>ATP</name>
        <dbReference type="ChEBI" id="CHEBI:30616"/>
        <note>ligand shared between two neighboring subunits</note>
    </ligand>
</feature>
<evidence type="ECO:0000313" key="18">
    <source>
        <dbReference type="Proteomes" id="UP000324701"/>
    </source>
</evidence>
<dbReference type="AlphaFoldDB" id="A0A5B1BQ64"/>
<comment type="catalytic activity">
    <reaction evidence="11">
        <text>L-methionine + ATP + H2O = S-adenosyl-L-methionine + phosphate + diphosphate</text>
        <dbReference type="Rhea" id="RHEA:21080"/>
        <dbReference type="ChEBI" id="CHEBI:15377"/>
        <dbReference type="ChEBI" id="CHEBI:30616"/>
        <dbReference type="ChEBI" id="CHEBI:33019"/>
        <dbReference type="ChEBI" id="CHEBI:43474"/>
        <dbReference type="ChEBI" id="CHEBI:57844"/>
        <dbReference type="ChEBI" id="CHEBI:59789"/>
        <dbReference type="EC" id="2.5.1.6"/>
    </reaction>
</comment>
<feature type="binding site" description="in other chain" evidence="11">
    <location>
        <begin position="265"/>
        <end position="266"/>
    </location>
    <ligand>
        <name>ATP</name>
        <dbReference type="ChEBI" id="CHEBI:30616"/>
        <note>ligand shared between two neighboring subunits</note>
    </ligand>
</feature>
<feature type="binding site" evidence="11">
    <location>
        <position position="286"/>
    </location>
    <ligand>
        <name>ATP</name>
        <dbReference type="ChEBI" id="CHEBI:30616"/>
        <note>ligand shared between two neighboring subunits</note>
    </ligand>
</feature>
<comment type="pathway">
    <text evidence="1 11">Amino-acid biosynthesis; S-adenosyl-L-methionine biosynthesis; S-adenosyl-L-methionine from L-methionine: step 1/1.</text>
</comment>
<dbReference type="InterPro" id="IPR002133">
    <property type="entry name" value="S-AdoMet_synthetase"/>
</dbReference>
<comment type="cofactor">
    <cofactor evidence="11">
        <name>Mg(2+)</name>
        <dbReference type="ChEBI" id="CHEBI:18420"/>
    </cofactor>
    <text evidence="11">Binds 2 divalent ions per subunit.</text>
</comment>
<proteinExistence type="inferred from homology"/>
<evidence type="ECO:0000256" key="4">
    <source>
        <dbReference type="ARBA" id="ARBA00022563"/>
    </source>
</evidence>
<dbReference type="InterPro" id="IPR022631">
    <property type="entry name" value="ADOMET_SYNTHASE_CS"/>
</dbReference>
<gene>
    <name evidence="11" type="primary">metK</name>
    <name evidence="17" type="ORF">F0Q45_14885</name>
</gene>
<dbReference type="EMBL" id="VTZN01000088">
    <property type="protein sequence ID" value="KAA1249493.1"/>
    <property type="molecule type" value="Genomic_DNA"/>
</dbReference>
<evidence type="ECO:0000256" key="3">
    <source>
        <dbReference type="ARBA" id="ARBA00022490"/>
    </source>
</evidence>
<feature type="binding site" description="in other chain" evidence="11">
    <location>
        <position position="104"/>
    </location>
    <ligand>
        <name>L-methionine</name>
        <dbReference type="ChEBI" id="CHEBI:57844"/>
        <note>ligand shared between two neighboring subunits</note>
    </ligand>
</feature>
<keyword evidence="7 11" id="KW-0547">Nucleotide-binding</keyword>
<protein>
    <recommendedName>
        <fullName evidence="11">S-adenosylmethionine synthase</fullName>
        <shortName evidence="11">AdoMet synthase</shortName>
        <ecNumber evidence="11">2.5.1.6</ecNumber>
    </recommendedName>
    <alternativeName>
        <fullName evidence="11">MAT</fullName>
    </alternativeName>
    <alternativeName>
        <fullName evidence="11">Methionine adenosyltransferase</fullName>
    </alternativeName>
</protein>
<keyword evidence="10 11" id="KW-0630">Potassium</keyword>
<dbReference type="InterPro" id="IPR022630">
    <property type="entry name" value="S-AdoMet_synt_C"/>
</dbReference>
<evidence type="ECO:0000256" key="8">
    <source>
        <dbReference type="ARBA" id="ARBA00022840"/>
    </source>
</evidence>
<evidence type="ECO:0000313" key="17">
    <source>
        <dbReference type="EMBL" id="KAA1249493.1"/>
    </source>
</evidence>
<dbReference type="Gene3D" id="3.30.300.10">
    <property type="match status" value="3"/>
</dbReference>
<dbReference type="Pfam" id="PF02772">
    <property type="entry name" value="S-AdoMet_synt_M"/>
    <property type="match status" value="1"/>
</dbReference>
<evidence type="ECO:0000256" key="5">
    <source>
        <dbReference type="ARBA" id="ARBA00022679"/>
    </source>
</evidence>
<dbReference type="PROSITE" id="PS00377">
    <property type="entry name" value="ADOMET_SYNTHASE_2"/>
    <property type="match status" value="1"/>
</dbReference>
<feature type="binding site" evidence="11">
    <location>
        <position position="282"/>
    </location>
    <ligand>
        <name>ATP</name>
        <dbReference type="ChEBI" id="CHEBI:30616"/>
        <note>ligand shared between two neighboring subunits</note>
    </ligand>
</feature>
<dbReference type="PANTHER" id="PTHR11964">
    <property type="entry name" value="S-ADENOSYLMETHIONINE SYNTHETASE"/>
    <property type="match status" value="1"/>
</dbReference>
<dbReference type="GO" id="GO:0005737">
    <property type="term" value="C:cytoplasm"/>
    <property type="evidence" value="ECO:0007669"/>
    <property type="project" value="UniProtKB-SubCell"/>
</dbReference>
<evidence type="ECO:0000256" key="11">
    <source>
        <dbReference type="HAMAP-Rule" id="MF_00086"/>
    </source>
</evidence>
<comment type="similarity">
    <text evidence="2 11 13">Belongs to the AdoMet synthase family.</text>
</comment>
<evidence type="ECO:0000256" key="1">
    <source>
        <dbReference type="ARBA" id="ARBA00005224"/>
    </source>
</evidence>
<keyword evidence="4 11" id="KW-0554">One-carbon metabolism</keyword>
<evidence type="ECO:0000259" key="16">
    <source>
        <dbReference type="Pfam" id="PF02773"/>
    </source>
</evidence>
<comment type="cofactor">
    <cofactor evidence="11">
        <name>K(+)</name>
        <dbReference type="ChEBI" id="CHEBI:29103"/>
    </cofactor>
    <text evidence="11">Binds 1 potassium ion per subunit.</text>
</comment>
<dbReference type="GO" id="GO:0000287">
    <property type="term" value="F:magnesium ion binding"/>
    <property type="evidence" value="ECO:0007669"/>
    <property type="project" value="UniProtKB-UniRule"/>
</dbReference>
<comment type="subunit">
    <text evidence="11">Homotetramer; dimer of dimers.</text>
</comment>
<dbReference type="GO" id="GO:0006730">
    <property type="term" value="P:one-carbon metabolic process"/>
    <property type="evidence" value="ECO:0007669"/>
    <property type="project" value="UniProtKB-KW"/>
</dbReference>
<keyword evidence="3 11" id="KW-0963">Cytoplasm</keyword>
<feature type="binding site" description="in other chain" evidence="11">
    <location>
        <begin position="250"/>
        <end position="251"/>
    </location>
    <ligand>
        <name>ATP</name>
        <dbReference type="ChEBI" id="CHEBI:30616"/>
        <note>ligand shared between two neighboring subunits</note>
    </ligand>
</feature>
<evidence type="ECO:0000256" key="12">
    <source>
        <dbReference type="RuleBase" id="RU000542"/>
    </source>
</evidence>
<comment type="subcellular location">
    <subcellularLocation>
        <location evidence="11 12">Cytoplasm</location>
    </subcellularLocation>
</comment>
<dbReference type="CDD" id="cd18079">
    <property type="entry name" value="S-AdoMet_synt"/>
    <property type="match status" value="1"/>
</dbReference>
<feature type="binding site" description="in other chain" evidence="11">
    <location>
        <position position="58"/>
    </location>
    <ligand>
        <name>L-methionine</name>
        <dbReference type="ChEBI" id="CHEBI:57844"/>
        <note>ligand shared between two neighboring subunits</note>
    </ligand>
</feature>
<feature type="binding site" description="in other chain" evidence="11">
    <location>
        <begin position="179"/>
        <end position="181"/>
    </location>
    <ligand>
        <name>ATP</name>
        <dbReference type="ChEBI" id="CHEBI:30616"/>
        <note>ligand shared between two neighboring subunits</note>
    </ligand>
</feature>
<dbReference type="FunFam" id="3.30.300.10:FF:000006">
    <property type="entry name" value="S-adenosylmethionine synthase"/>
    <property type="match status" value="1"/>
</dbReference>
<feature type="domain" description="S-adenosylmethionine synthetase C-terminal" evidence="16">
    <location>
        <begin position="253"/>
        <end position="392"/>
    </location>
</feature>
<dbReference type="GO" id="GO:0006556">
    <property type="term" value="P:S-adenosylmethionine biosynthetic process"/>
    <property type="evidence" value="ECO:0007669"/>
    <property type="project" value="UniProtKB-UniRule"/>
</dbReference>
<comment type="function">
    <text evidence="11">Catalyzes the formation of S-adenosylmethionine (AdoMet) from methionine and ATP. The overall synthetic reaction is composed of two sequential steps, AdoMet formation and the subsequent tripolyphosphate hydrolysis which occurs prior to release of AdoMet from the enzyme.</text>
</comment>
<dbReference type="SUPFAM" id="SSF55973">
    <property type="entry name" value="S-adenosylmethionine synthetase"/>
    <property type="match status" value="3"/>
</dbReference>
<name>A0A5B1BQ64_MYCSI</name>
<dbReference type="Pfam" id="PF02773">
    <property type="entry name" value="S-AdoMet_synt_C"/>
    <property type="match status" value="1"/>
</dbReference>
<dbReference type="RefSeq" id="WP_149654669.1">
    <property type="nucleotide sequence ID" value="NZ_VTZN01000088.1"/>
</dbReference>
<dbReference type="InterPro" id="IPR022628">
    <property type="entry name" value="S-AdoMet_synt_N"/>
</dbReference>
<feature type="binding site" evidence="11">
    <location>
        <position position="19"/>
    </location>
    <ligand>
        <name>Mg(2+)</name>
        <dbReference type="ChEBI" id="CHEBI:18420"/>
    </ligand>
</feature>
<evidence type="ECO:0000256" key="6">
    <source>
        <dbReference type="ARBA" id="ARBA00022723"/>
    </source>
</evidence>
<evidence type="ECO:0000256" key="10">
    <source>
        <dbReference type="ARBA" id="ARBA00022958"/>
    </source>
</evidence>
<evidence type="ECO:0000259" key="14">
    <source>
        <dbReference type="Pfam" id="PF00438"/>
    </source>
</evidence>
<accession>A0A5B1BQ64</accession>
<dbReference type="HAMAP" id="MF_00086">
    <property type="entry name" value="S_AdoMet_synth1"/>
    <property type="match status" value="1"/>
</dbReference>
<evidence type="ECO:0000256" key="13">
    <source>
        <dbReference type="RuleBase" id="RU004462"/>
    </source>
</evidence>
<evidence type="ECO:0000259" key="15">
    <source>
        <dbReference type="Pfam" id="PF02772"/>
    </source>
</evidence>
<feature type="binding site" evidence="11">
    <location>
        <position position="259"/>
    </location>
    <ligand>
        <name>L-methionine</name>
        <dbReference type="ChEBI" id="CHEBI:57844"/>
        <note>ligand shared between two neighboring subunits</note>
    </ligand>
</feature>
<dbReference type="Pfam" id="PF00438">
    <property type="entry name" value="S-AdoMet_synt_N"/>
    <property type="match status" value="1"/>
</dbReference>
<feature type="binding site" description="in other chain" evidence="11">
    <location>
        <position position="290"/>
    </location>
    <ligand>
        <name>L-methionine</name>
        <dbReference type="ChEBI" id="CHEBI:57844"/>
        <note>ligand shared between two neighboring subunits</note>
    </ligand>
</feature>
<feature type="binding site" description="in other chain" evidence="11">
    <location>
        <position position="17"/>
    </location>
    <ligand>
        <name>ATP</name>
        <dbReference type="ChEBI" id="CHEBI:30616"/>
        <note>ligand shared between two neighboring subunits</note>
    </ligand>
</feature>
<evidence type="ECO:0000256" key="9">
    <source>
        <dbReference type="ARBA" id="ARBA00022842"/>
    </source>
</evidence>
<dbReference type="PIRSF" id="PIRSF000497">
    <property type="entry name" value="MAT"/>
    <property type="match status" value="1"/>
</dbReference>
<feature type="binding site" evidence="11">
    <location>
        <position position="45"/>
    </location>
    <ligand>
        <name>K(+)</name>
        <dbReference type="ChEBI" id="CHEBI:29103"/>
    </ligand>
</feature>
<dbReference type="NCBIfam" id="TIGR01034">
    <property type="entry name" value="metK"/>
    <property type="match status" value="1"/>
</dbReference>
<dbReference type="InterPro" id="IPR022629">
    <property type="entry name" value="S-AdoMet_synt_central"/>
</dbReference>
<reference evidence="17 18" key="1">
    <citation type="submission" date="2019-09" db="EMBL/GenBank/DDBJ databases">
        <title>Report of infection by Mycobacterium simiae a patient suffering from pulmonary tuberculosis.</title>
        <authorList>
            <person name="Mohanty P.S."/>
            <person name="Bansal A.K."/>
            <person name="Singh H."/>
            <person name="Sharma S."/>
            <person name="Patil S.A."/>
            <person name="Upadhaya P."/>
            <person name="Singh P.K."/>
            <person name="Kumar D."/>
            <person name="Kumar S."/>
            <person name="Singh R.K."/>
            <person name="Chaudhary B."/>
        </authorList>
    </citation>
    <scope>NUCLEOTIDE SEQUENCE [LARGE SCALE GENOMIC DNA]</scope>
    <source>
        <strain evidence="17 18">JAL-560-SIM</strain>
    </source>
</reference>
<keyword evidence="6 11" id="KW-0479">Metal-binding</keyword>
<dbReference type="EC" id="2.5.1.6" evidence="11"/>
<keyword evidence="18" id="KW-1185">Reference proteome</keyword>
<evidence type="ECO:0000256" key="7">
    <source>
        <dbReference type="ARBA" id="ARBA00022741"/>
    </source>
</evidence>
<evidence type="ECO:0000256" key="2">
    <source>
        <dbReference type="ARBA" id="ARBA00009685"/>
    </source>
</evidence>
<keyword evidence="9 11" id="KW-0460">Magnesium</keyword>
<feature type="domain" description="S-adenosylmethionine synthetase central" evidence="15">
    <location>
        <begin position="130"/>
        <end position="251"/>
    </location>
</feature>
<dbReference type="GO" id="GO:0004478">
    <property type="term" value="F:methionine adenosyltransferase activity"/>
    <property type="evidence" value="ECO:0007669"/>
    <property type="project" value="UniProtKB-UniRule"/>
</dbReference>
<feature type="domain" description="S-adenosylmethionine synthetase N-terminal" evidence="14">
    <location>
        <begin position="7"/>
        <end position="106"/>
    </location>
</feature>
<dbReference type="UniPathway" id="UPA00315">
    <property type="reaction ID" value="UER00080"/>
</dbReference>
<feature type="region of interest" description="Flexible loop" evidence="11">
    <location>
        <begin position="104"/>
        <end position="114"/>
    </location>
</feature>
<dbReference type="InterPro" id="IPR022636">
    <property type="entry name" value="S-AdoMet_synthetase_sfam"/>
</dbReference>
<sequence>MSEKGRLFTSESVTEGHPDKICDAISDSVLDALLAEDPRSRVAVETLVTTGQVHVVGEVTTAAKAAFADITNTVRARILEIGYDSSDKGFDGATCGVNIGIGSQSPDIAQGVDTAHEARVEGAADPLDSQGAGDQGLMFGYAINDTPELMPLPIALAHRLSRRLTEVRKNGVLPYLRPDGKTQVTIAYEDNVPVRLDTVVVSTQHAADVDLVNTLDPDIREKVLTTVLDDLAHETLDASATRVLVNPTGKFVLGGPMGDAGLTGRKIIVDTYGGWARHGGGAFSGKDPSKVDRSAAYAMRWVAKNVVAAGLADRVEVQVAYAIGKAAPVGLFVETFGTEAVDPVKIEKAIGEVFDLRPGAIIRDLDLLRPIYAPTAAYGHFGRTDIELPWEQLNKVDDLKRAI</sequence>
<dbReference type="GO" id="GO:0005524">
    <property type="term" value="F:ATP binding"/>
    <property type="evidence" value="ECO:0007669"/>
    <property type="project" value="UniProtKB-UniRule"/>
</dbReference>
<keyword evidence="8 11" id="KW-0067">ATP-binding</keyword>
<dbReference type="PROSITE" id="PS00376">
    <property type="entry name" value="ADOMET_SYNTHASE_1"/>
    <property type="match status" value="1"/>
</dbReference>
<comment type="caution">
    <text evidence="17">The sequence shown here is derived from an EMBL/GenBank/DDBJ whole genome shotgun (WGS) entry which is preliminary data.</text>
</comment>
<organism evidence="17 18">
    <name type="scientific">Mycobacterium simiae</name>
    <name type="common">Mycobacterium habana</name>
    <dbReference type="NCBI Taxonomy" id="1784"/>
    <lineage>
        <taxon>Bacteria</taxon>
        <taxon>Bacillati</taxon>
        <taxon>Actinomycetota</taxon>
        <taxon>Actinomycetes</taxon>
        <taxon>Mycobacteriales</taxon>
        <taxon>Mycobacteriaceae</taxon>
        <taxon>Mycobacterium</taxon>
        <taxon>Mycobacterium simiae complex</taxon>
    </lineage>
</organism>